<reference evidence="1 2" key="1">
    <citation type="submission" date="2019-02" db="EMBL/GenBank/DDBJ databases">
        <title>Sequencing the genomes of 1000 actinobacteria strains.</title>
        <authorList>
            <person name="Klenk H.-P."/>
        </authorList>
    </citation>
    <scope>NUCLEOTIDE SEQUENCE [LARGE SCALE GENOMIC DNA]</scope>
    <source>
        <strain evidence="1 2">DSM 45779</strain>
    </source>
</reference>
<keyword evidence="2" id="KW-1185">Reference proteome</keyword>
<name>A0A4V2FQ90_PSEST</name>
<proteinExistence type="predicted"/>
<organism evidence="1 2">
    <name type="scientific">Pseudonocardia sediminis</name>
    <dbReference type="NCBI Taxonomy" id="1397368"/>
    <lineage>
        <taxon>Bacteria</taxon>
        <taxon>Bacillati</taxon>
        <taxon>Actinomycetota</taxon>
        <taxon>Actinomycetes</taxon>
        <taxon>Pseudonocardiales</taxon>
        <taxon>Pseudonocardiaceae</taxon>
        <taxon>Pseudonocardia</taxon>
    </lineage>
</organism>
<dbReference type="RefSeq" id="WP_130288541.1">
    <property type="nucleotide sequence ID" value="NZ_SHKL01000001.1"/>
</dbReference>
<evidence type="ECO:0000313" key="1">
    <source>
        <dbReference type="EMBL" id="RZT83840.1"/>
    </source>
</evidence>
<gene>
    <name evidence="1" type="ORF">EV383_0659</name>
</gene>
<protein>
    <submittedName>
        <fullName evidence="1">Uncharacterized protein</fullName>
    </submittedName>
</protein>
<dbReference type="Proteomes" id="UP000291591">
    <property type="component" value="Unassembled WGS sequence"/>
</dbReference>
<comment type="caution">
    <text evidence="1">The sequence shown here is derived from an EMBL/GenBank/DDBJ whole genome shotgun (WGS) entry which is preliminary data.</text>
</comment>
<sequence>MTGTEPAIAVRQVSQLHAHWRDNGDGVPGTFALSILLDDGALEVVGIAHPRDIQALIPLLAVVGGSAFLDLERGVVTISGVSLPVRRL</sequence>
<dbReference type="AlphaFoldDB" id="A0A4V2FQ90"/>
<evidence type="ECO:0000313" key="2">
    <source>
        <dbReference type="Proteomes" id="UP000291591"/>
    </source>
</evidence>
<accession>A0A4V2FQ90</accession>
<dbReference type="EMBL" id="SHKL01000001">
    <property type="protein sequence ID" value="RZT83840.1"/>
    <property type="molecule type" value="Genomic_DNA"/>
</dbReference>